<sequence>QLSIALFLLLSILWKASFLYHGNRCSCFHWPGASLMLLTMLLLFCCYGSQPQGSEGSEIVNALALFFLVLLDLFVIGRQERMKRREIERRLRKIISRINDALKESKELIWTKTMYPDLHMPFAPSWSLHWVYRDGHLVNLPVSLLVEGDIVALRPGQESFTSLRGIKDDEHIVLEPGDLFPPFSPPPSPSGEVKKGLQNPQMFRLFRVTKTPVIDNVRLCLDMGLSRPVTALDNERFTVQSVMLKFAVPVLGFLFTNAMRFFFMAGGVVPWPYMFLQLQVNGVLPILPLLFPVLWILATAFGEARVLAQMSKASPTSLLAKFSEDTLSSYTEVVSSQEMLRCIWSHFLQVLKGKSPTLTFTSSLLHSLGSVTVLCCVDKQGILSWPNPSPETVLFFSGKVEPPHSSHEDLTDELSTRSFCHPEMDEEVRDAFIKDTLNEQDRAEWSTSNTPKSSDTQIHKKPAGRSKHPSGSNVSFSDIDGLACEAEDFVCDYHLEMLSLSQDQQNPSCIQFDDSNWQMHLTSLKPLGLNVLLNLCNASVTEPLCRFSDHLCNLALQETHHAVLPVHIPWGLCELARLIGFTPGAKELFKQENYMALYRLPSDEMVKEVMLGKISFITKRRPPLSHMISLFVRDTTTSTEQMLSHGTADIILEACTDFWDGSDIYPLSGSDRKKVLDFYQRACLSGYCSAFSYKPMHCALSSLLNGKCIELVQVPGQNAIFTSCDLPGTIPIKQSSRRNSWSSDEGIGEVMEKEDCIQALSGQIFMGMVSSQYQARSDVVRLIEGLVNACIRFVYFSLEDELKSKVFAEKMGLETGWNCHISLTPNGDVPGSEIPPSSPSHAGSLHEDLPQVSREDVEGILLMEEEGHSDLISFQVRLTFPSYSTPETMCEMIKIMQEYGEVTCCLGSSANLRNNCLFLQSDISIALDPLYPSRCSWETFGYATSTNLTHISDELTPLQLSGQLNSLSCSLSICPEETIGIIRLIEQARHATYGIRKCFLFLLQCQLTLVIIQFLSCLAQLPPILSTTDILWLSCFCYPLLSVSLLGKPPHSSIMSMATGKNLIFIPKKTQHYFLFCFLLKFSLTICSCLACFGYLLQDYCANFNSSNFSVNVTGCFSLVGAERPPDWFGTFSNVLLLAQKFTAGMIVLHIVFISVTHVHRTKPLWKKSPFTNFWWTLTVVVVLLGQVVQTFLDLKLWVNLESPVTYQMDDIPMASWLLGLLSLVLVVIINETVKLHEIRVRVRYQKRQKLQFETKLGMNSPF</sequence>
<organism evidence="3 4">
    <name type="scientific">Naja naja</name>
    <name type="common">Indian cobra</name>
    <dbReference type="NCBI Taxonomy" id="35670"/>
    <lineage>
        <taxon>Eukaryota</taxon>
        <taxon>Metazoa</taxon>
        <taxon>Chordata</taxon>
        <taxon>Craniata</taxon>
        <taxon>Vertebrata</taxon>
        <taxon>Euteleostomi</taxon>
        <taxon>Lepidosauria</taxon>
        <taxon>Squamata</taxon>
        <taxon>Bifurcata</taxon>
        <taxon>Unidentata</taxon>
        <taxon>Episquamata</taxon>
        <taxon>Toxicofera</taxon>
        <taxon>Serpentes</taxon>
        <taxon>Colubroidea</taxon>
        <taxon>Elapidae</taxon>
        <taxon>Elapinae</taxon>
        <taxon>Naja</taxon>
    </lineage>
</organism>
<evidence type="ECO:0000256" key="1">
    <source>
        <dbReference type="SAM" id="MobiDB-lite"/>
    </source>
</evidence>
<dbReference type="PANTHER" id="PTHR13219:SF6">
    <property type="entry name" value="TRANSMEMBRANE PROTEIN 94"/>
    <property type="match status" value="1"/>
</dbReference>
<feature type="transmembrane region" description="Helical" evidence="2">
    <location>
        <begin position="1213"/>
        <end position="1234"/>
    </location>
</feature>
<dbReference type="InterPro" id="IPR039720">
    <property type="entry name" value="TMEM94"/>
</dbReference>
<gene>
    <name evidence="3" type="primary">TMEM94</name>
</gene>
<feature type="region of interest" description="Disordered" evidence="1">
    <location>
        <begin position="440"/>
        <end position="473"/>
    </location>
</feature>
<feature type="transmembrane region" description="Helical" evidence="2">
    <location>
        <begin position="1174"/>
        <end position="1193"/>
    </location>
</feature>
<accession>A0A8C6YIH3</accession>
<evidence type="ECO:0000313" key="4">
    <source>
        <dbReference type="Proteomes" id="UP000694559"/>
    </source>
</evidence>
<dbReference type="Ensembl" id="ENSNNAT00000031422.1">
    <property type="protein sequence ID" value="ENSNNAP00000029950.1"/>
    <property type="gene ID" value="ENSNNAG00000019184.1"/>
</dbReference>
<feature type="transmembrane region" description="Helical" evidence="2">
    <location>
        <begin position="242"/>
        <end position="263"/>
    </location>
</feature>
<feature type="transmembrane region" description="Helical" evidence="2">
    <location>
        <begin position="283"/>
        <end position="302"/>
    </location>
</feature>
<dbReference type="AlphaFoldDB" id="A0A8C6YIH3"/>
<keyword evidence="2" id="KW-0812">Transmembrane</keyword>
<feature type="transmembrane region" description="Helical" evidence="2">
    <location>
        <begin position="1135"/>
        <end position="1154"/>
    </location>
</feature>
<feature type="transmembrane region" description="Helical" evidence="2">
    <location>
        <begin position="6"/>
        <end position="23"/>
    </location>
</feature>
<feature type="transmembrane region" description="Helical" evidence="2">
    <location>
        <begin position="1030"/>
        <end position="1047"/>
    </location>
</feature>
<dbReference type="OrthoDB" id="5568754at2759"/>
<feature type="compositionally biased region" description="Polar residues" evidence="1">
    <location>
        <begin position="445"/>
        <end position="456"/>
    </location>
</feature>
<feature type="transmembrane region" description="Helical" evidence="2">
    <location>
        <begin position="999"/>
        <end position="1024"/>
    </location>
</feature>
<dbReference type="Proteomes" id="UP000694559">
    <property type="component" value="Unplaced"/>
</dbReference>
<dbReference type="Gene3D" id="1.20.1110.10">
    <property type="entry name" value="Calcium-transporting ATPase, transmembrane domain"/>
    <property type="match status" value="1"/>
</dbReference>
<reference evidence="3" key="2">
    <citation type="submission" date="2025-09" db="UniProtKB">
        <authorList>
            <consortium name="Ensembl"/>
        </authorList>
    </citation>
    <scope>IDENTIFICATION</scope>
</reference>
<keyword evidence="2" id="KW-0472">Membrane</keyword>
<proteinExistence type="predicted"/>
<name>A0A8C6YIH3_NAJNA</name>
<feature type="transmembrane region" description="Helical" evidence="2">
    <location>
        <begin position="59"/>
        <end position="77"/>
    </location>
</feature>
<reference evidence="3" key="1">
    <citation type="submission" date="2025-08" db="UniProtKB">
        <authorList>
            <consortium name="Ensembl"/>
        </authorList>
    </citation>
    <scope>IDENTIFICATION</scope>
</reference>
<keyword evidence="4" id="KW-1185">Reference proteome</keyword>
<keyword evidence="2" id="KW-1133">Transmembrane helix</keyword>
<feature type="transmembrane region" description="Helical" evidence="2">
    <location>
        <begin position="35"/>
        <end position="53"/>
    </location>
</feature>
<dbReference type="InterPro" id="IPR023298">
    <property type="entry name" value="ATPase_P-typ_TM_dom_sf"/>
</dbReference>
<feature type="region of interest" description="Disordered" evidence="1">
    <location>
        <begin position="828"/>
        <end position="848"/>
    </location>
</feature>
<evidence type="ECO:0000313" key="3">
    <source>
        <dbReference type="Ensembl" id="ENSNNAP00000029950.1"/>
    </source>
</evidence>
<feature type="transmembrane region" description="Helical" evidence="2">
    <location>
        <begin position="1073"/>
        <end position="1097"/>
    </location>
</feature>
<feature type="compositionally biased region" description="Basic residues" evidence="1">
    <location>
        <begin position="459"/>
        <end position="468"/>
    </location>
</feature>
<dbReference type="SUPFAM" id="SSF81665">
    <property type="entry name" value="Calcium ATPase, transmembrane domain M"/>
    <property type="match status" value="1"/>
</dbReference>
<evidence type="ECO:0000256" key="2">
    <source>
        <dbReference type="SAM" id="Phobius"/>
    </source>
</evidence>
<protein>
    <submittedName>
        <fullName evidence="3">Transmembrane protein 94</fullName>
    </submittedName>
</protein>
<dbReference type="PANTHER" id="PTHR13219">
    <property type="entry name" value="TRANSMEMBRANE PROTEIN 94"/>
    <property type="match status" value="1"/>
</dbReference>
<dbReference type="GeneTree" id="ENSGT00390000016550"/>